<comment type="similarity">
    <text evidence="1 3">Belongs to the short-chain dehydrogenases/reductases (SDR) family.</text>
</comment>
<dbReference type="RefSeq" id="WP_188961025.1">
    <property type="nucleotide sequence ID" value="NZ_BMOE01000002.1"/>
</dbReference>
<dbReference type="Proteomes" id="UP000635726">
    <property type="component" value="Unassembled WGS sequence"/>
</dbReference>
<dbReference type="InterPro" id="IPR002347">
    <property type="entry name" value="SDR_fam"/>
</dbReference>
<comment type="caution">
    <text evidence="5">The sequence shown here is derived from an EMBL/GenBank/DDBJ whole genome shotgun (WGS) entry which is preliminary data.</text>
</comment>
<dbReference type="AlphaFoldDB" id="A0A917ULM3"/>
<dbReference type="GO" id="GO:0016491">
    <property type="term" value="F:oxidoreductase activity"/>
    <property type="evidence" value="ECO:0007669"/>
    <property type="project" value="UniProtKB-KW"/>
</dbReference>
<dbReference type="CDD" id="cd05233">
    <property type="entry name" value="SDR_c"/>
    <property type="match status" value="1"/>
</dbReference>
<name>A0A917ULM3_9DEIO</name>
<keyword evidence="6" id="KW-1185">Reference proteome</keyword>
<keyword evidence="2" id="KW-0560">Oxidoreductase</keyword>
<dbReference type="InterPro" id="IPR036291">
    <property type="entry name" value="NAD(P)-bd_dom_sf"/>
</dbReference>
<evidence type="ECO:0000313" key="6">
    <source>
        <dbReference type="Proteomes" id="UP000635726"/>
    </source>
</evidence>
<evidence type="ECO:0000256" key="4">
    <source>
        <dbReference type="SAM" id="MobiDB-lite"/>
    </source>
</evidence>
<dbReference type="PRINTS" id="PR00080">
    <property type="entry name" value="SDRFAMILY"/>
</dbReference>
<dbReference type="Gene3D" id="3.40.50.720">
    <property type="entry name" value="NAD(P)-binding Rossmann-like Domain"/>
    <property type="match status" value="1"/>
</dbReference>
<organism evidence="5 6">
    <name type="scientific">Deinococcus aquiradiocola</name>
    <dbReference type="NCBI Taxonomy" id="393059"/>
    <lineage>
        <taxon>Bacteria</taxon>
        <taxon>Thermotogati</taxon>
        <taxon>Deinococcota</taxon>
        <taxon>Deinococci</taxon>
        <taxon>Deinococcales</taxon>
        <taxon>Deinococcaceae</taxon>
        <taxon>Deinococcus</taxon>
    </lineage>
</organism>
<feature type="compositionally biased region" description="Low complexity" evidence="4">
    <location>
        <begin position="283"/>
        <end position="307"/>
    </location>
</feature>
<dbReference type="Pfam" id="PF00106">
    <property type="entry name" value="adh_short"/>
    <property type="match status" value="1"/>
</dbReference>
<evidence type="ECO:0000256" key="2">
    <source>
        <dbReference type="ARBA" id="ARBA00023002"/>
    </source>
</evidence>
<evidence type="ECO:0000256" key="1">
    <source>
        <dbReference type="ARBA" id="ARBA00006484"/>
    </source>
</evidence>
<evidence type="ECO:0000313" key="5">
    <source>
        <dbReference type="EMBL" id="GGJ66594.1"/>
    </source>
</evidence>
<dbReference type="SUPFAM" id="SSF51735">
    <property type="entry name" value="NAD(P)-binding Rossmann-fold domains"/>
    <property type="match status" value="1"/>
</dbReference>
<dbReference type="PANTHER" id="PTHR44196:SF1">
    <property type="entry name" value="DEHYDROGENASE_REDUCTASE SDR FAMILY MEMBER 7B"/>
    <property type="match status" value="1"/>
</dbReference>
<sequence>MSAARDPHGCVAVITGAAGAIGTEIAFLLERAGAHLTLVDLDLPRLELLQAQLRRPAQLIAADLTNADDIRRVRQDVIAHHGTCHLLVNNAGIVKVEAFEETTADSVEQELRINLLAPALLSREFFPWLCLGSWQGDRWQKGQIVNIVSMAGIMPIAESAVYTASKYGLRGLMLALHQRFEPRGVHVSSILPGAVDTGMLRHEATHGGSPLNFLSEPQTPGQIAQAVMKTVRHPRVERYVPMSDGVSSLLVMLFPGLLARLVPFMSGIGERGRKRYLHQRGLQAVQQAQARPAARAAPERPATARTA</sequence>
<dbReference type="PRINTS" id="PR00081">
    <property type="entry name" value="GDHRDH"/>
</dbReference>
<dbReference type="GO" id="GO:0016020">
    <property type="term" value="C:membrane"/>
    <property type="evidence" value="ECO:0007669"/>
    <property type="project" value="TreeGrafter"/>
</dbReference>
<proteinExistence type="inferred from homology"/>
<dbReference type="PROSITE" id="PS00061">
    <property type="entry name" value="ADH_SHORT"/>
    <property type="match status" value="1"/>
</dbReference>
<feature type="region of interest" description="Disordered" evidence="4">
    <location>
        <begin position="279"/>
        <end position="307"/>
    </location>
</feature>
<dbReference type="InterPro" id="IPR020904">
    <property type="entry name" value="Sc_DH/Rdtase_CS"/>
</dbReference>
<accession>A0A917ULM3</accession>
<gene>
    <name evidence="5" type="ORF">GCM10008939_08410</name>
</gene>
<reference evidence="5" key="1">
    <citation type="journal article" date="2014" name="Int. J. Syst. Evol. Microbiol.">
        <title>Complete genome sequence of Corynebacterium casei LMG S-19264T (=DSM 44701T), isolated from a smear-ripened cheese.</title>
        <authorList>
            <consortium name="US DOE Joint Genome Institute (JGI-PGF)"/>
            <person name="Walter F."/>
            <person name="Albersmeier A."/>
            <person name="Kalinowski J."/>
            <person name="Ruckert C."/>
        </authorList>
    </citation>
    <scope>NUCLEOTIDE SEQUENCE</scope>
    <source>
        <strain evidence="5">JCM 14371</strain>
    </source>
</reference>
<reference evidence="5" key="2">
    <citation type="submission" date="2020-09" db="EMBL/GenBank/DDBJ databases">
        <authorList>
            <person name="Sun Q."/>
            <person name="Ohkuma M."/>
        </authorList>
    </citation>
    <scope>NUCLEOTIDE SEQUENCE</scope>
    <source>
        <strain evidence="5">JCM 14371</strain>
    </source>
</reference>
<dbReference type="EMBL" id="BMOE01000002">
    <property type="protein sequence ID" value="GGJ66594.1"/>
    <property type="molecule type" value="Genomic_DNA"/>
</dbReference>
<evidence type="ECO:0000256" key="3">
    <source>
        <dbReference type="RuleBase" id="RU000363"/>
    </source>
</evidence>
<dbReference type="PANTHER" id="PTHR44196">
    <property type="entry name" value="DEHYDROGENASE/REDUCTASE SDR FAMILY MEMBER 7B"/>
    <property type="match status" value="1"/>
</dbReference>
<protein>
    <submittedName>
        <fullName evidence="5">Short chain dehydrogenase/reductase</fullName>
    </submittedName>
</protein>